<reference evidence="1" key="1">
    <citation type="submission" date="2022-11" db="EMBL/GenBank/DDBJ databases">
        <title>beta-Carotene-producing bacterium, Jeongeuplla avenae sp. nov., alleviates the salt stress of Arabidopsis seedlings.</title>
        <authorList>
            <person name="Jiang L."/>
            <person name="Lee J."/>
        </authorList>
    </citation>
    <scope>NUCLEOTIDE SEQUENCE</scope>
    <source>
        <strain evidence="1">DY_R2A_6</strain>
    </source>
</reference>
<dbReference type="EMBL" id="CP113520">
    <property type="protein sequence ID" value="WAJ27390.1"/>
    <property type="molecule type" value="Genomic_DNA"/>
</dbReference>
<protein>
    <submittedName>
        <fullName evidence="1">Uncharacterized protein</fullName>
    </submittedName>
</protein>
<keyword evidence="2" id="KW-1185">Reference proteome</keyword>
<evidence type="ECO:0000313" key="2">
    <source>
        <dbReference type="Proteomes" id="UP001163223"/>
    </source>
</evidence>
<sequence length="105" mass="11710">MDQTGDVGRAFNDLPGPMIDVVRRMMLRGWAEWHGKEDWPKRARLTPAGRDVLAAIRQMSVADLSYEKRPVLGYGVSARARKGHSKVDDQSPMNLHAALTLPEVS</sequence>
<organism evidence="1 2">
    <name type="scientific">Antarcticirhabdus aurantiaca</name>
    <dbReference type="NCBI Taxonomy" id="2606717"/>
    <lineage>
        <taxon>Bacteria</taxon>
        <taxon>Pseudomonadati</taxon>
        <taxon>Pseudomonadota</taxon>
        <taxon>Alphaproteobacteria</taxon>
        <taxon>Hyphomicrobiales</taxon>
        <taxon>Aurantimonadaceae</taxon>
        <taxon>Antarcticirhabdus</taxon>
    </lineage>
</organism>
<dbReference type="Proteomes" id="UP001163223">
    <property type="component" value="Chromosome"/>
</dbReference>
<gene>
    <name evidence="1" type="ORF">OXU80_21465</name>
</gene>
<accession>A0ACD4NKM3</accession>
<name>A0ACD4NKM3_9HYPH</name>
<evidence type="ECO:0000313" key="1">
    <source>
        <dbReference type="EMBL" id="WAJ27390.1"/>
    </source>
</evidence>
<proteinExistence type="predicted"/>